<feature type="transmembrane region" description="Helical" evidence="1">
    <location>
        <begin position="12"/>
        <end position="34"/>
    </location>
</feature>
<comment type="caution">
    <text evidence="2">The sequence shown here is derived from an EMBL/GenBank/DDBJ whole genome shotgun (WGS) entry which is preliminary data.</text>
</comment>
<keyword evidence="1" id="KW-0812">Transmembrane</keyword>
<evidence type="ECO:0000313" key="3">
    <source>
        <dbReference type="Proteomes" id="UP000663881"/>
    </source>
</evidence>
<dbReference type="AlphaFoldDB" id="A0A820S2W7"/>
<dbReference type="Proteomes" id="UP000663881">
    <property type="component" value="Unassembled WGS sequence"/>
</dbReference>
<protein>
    <submittedName>
        <fullName evidence="2">Uncharacterized protein</fullName>
    </submittedName>
</protein>
<accession>A0A820S2W7</accession>
<proteinExistence type="predicted"/>
<evidence type="ECO:0000313" key="2">
    <source>
        <dbReference type="EMBL" id="CAF4444040.1"/>
    </source>
</evidence>
<keyword evidence="1" id="KW-0472">Membrane</keyword>
<reference evidence="2" key="1">
    <citation type="submission" date="2021-02" db="EMBL/GenBank/DDBJ databases">
        <authorList>
            <person name="Nowell W R."/>
        </authorList>
    </citation>
    <scope>NUCLEOTIDE SEQUENCE</scope>
</reference>
<organism evidence="2 3">
    <name type="scientific">Adineta steineri</name>
    <dbReference type="NCBI Taxonomy" id="433720"/>
    <lineage>
        <taxon>Eukaryota</taxon>
        <taxon>Metazoa</taxon>
        <taxon>Spiralia</taxon>
        <taxon>Gnathifera</taxon>
        <taxon>Rotifera</taxon>
        <taxon>Eurotatoria</taxon>
        <taxon>Bdelloidea</taxon>
        <taxon>Adinetida</taxon>
        <taxon>Adinetidae</taxon>
        <taxon>Adineta</taxon>
    </lineage>
</organism>
<gene>
    <name evidence="2" type="ORF">OKA104_LOCUS53791</name>
</gene>
<sequence>FRFADRIDVFLLIINLCLVLVHVICILANVILFARITGLFATRSFALDCHNQYKNIESSIINNSQCPFGIDLNSLNYDRLHK</sequence>
<name>A0A820S2W7_9BILA</name>
<dbReference type="EMBL" id="CAJOAY010034283">
    <property type="protein sequence ID" value="CAF4444040.1"/>
    <property type="molecule type" value="Genomic_DNA"/>
</dbReference>
<evidence type="ECO:0000256" key="1">
    <source>
        <dbReference type="SAM" id="Phobius"/>
    </source>
</evidence>
<keyword evidence="1" id="KW-1133">Transmembrane helix</keyword>
<feature type="non-terminal residue" evidence="2">
    <location>
        <position position="1"/>
    </location>
</feature>